<feature type="chain" id="PRO_5041646258" description="Cyclin C-terminal domain-containing protein" evidence="3">
    <location>
        <begin position="21"/>
        <end position="88"/>
    </location>
</feature>
<dbReference type="InterPro" id="IPR043198">
    <property type="entry name" value="Cyclin/Ssn8"/>
</dbReference>
<evidence type="ECO:0008006" key="6">
    <source>
        <dbReference type="Google" id="ProtNLM"/>
    </source>
</evidence>
<feature type="signal peptide" evidence="3">
    <location>
        <begin position="1"/>
        <end position="20"/>
    </location>
</feature>
<protein>
    <recommendedName>
        <fullName evidence="6">Cyclin C-terminal domain-containing protein</fullName>
    </recommendedName>
</protein>
<organism evidence="4 5">
    <name type="scientific">Ficus carica</name>
    <name type="common">Common fig</name>
    <dbReference type="NCBI Taxonomy" id="3494"/>
    <lineage>
        <taxon>Eukaryota</taxon>
        <taxon>Viridiplantae</taxon>
        <taxon>Streptophyta</taxon>
        <taxon>Embryophyta</taxon>
        <taxon>Tracheophyta</taxon>
        <taxon>Spermatophyta</taxon>
        <taxon>Magnoliopsida</taxon>
        <taxon>eudicotyledons</taxon>
        <taxon>Gunneridae</taxon>
        <taxon>Pentapetalae</taxon>
        <taxon>rosids</taxon>
        <taxon>fabids</taxon>
        <taxon>Rosales</taxon>
        <taxon>Moraceae</taxon>
        <taxon>Ficeae</taxon>
        <taxon>Ficus</taxon>
    </lineage>
</organism>
<evidence type="ECO:0000256" key="2">
    <source>
        <dbReference type="ARBA" id="ARBA00023306"/>
    </source>
</evidence>
<dbReference type="GO" id="GO:0051301">
    <property type="term" value="P:cell division"/>
    <property type="evidence" value="ECO:0007669"/>
    <property type="project" value="UniProtKB-KW"/>
</dbReference>
<dbReference type="Gene3D" id="1.10.472.10">
    <property type="entry name" value="Cyclin-like"/>
    <property type="match status" value="1"/>
</dbReference>
<dbReference type="GO" id="GO:0006357">
    <property type="term" value="P:regulation of transcription by RNA polymerase II"/>
    <property type="evidence" value="ECO:0007669"/>
    <property type="project" value="InterPro"/>
</dbReference>
<dbReference type="Gramene" id="FCD_00009370-RA">
    <property type="protein sequence ID" value="FCD_00009370-RA:cds"/>
    <property type="gene ID" value="FCD_00009370"/>
</dbReference>
<evidence type="ECO:0000256" key="1">
    <source>
        <dbReference type="ARBA" id="ARBA00022618"/>
    </source>
</evidence>
<dbReference type="InterPro" id="IPR036915">
    <property type="entry name" value="Cyclin-like_sf"/>
</dbReference>
<proteinExistence type="predicted"/>
<evidence type="ECO:0000313" key="4">
    <source>
        <dbReference type="EMBL" id="GMN46640.1"/>
    </source>
</evidence>
<name>A0AA88A6J7_FICCA</name>
<dbReference type="Proteomes" id="UP001187192">
    <property type="component" value="Unassembled WGS sequence"/>
</dbReference>
<dbReference type="GO" id="GO:0016538">
    <property type="term" value="F:cyclin-dependent protein serine/threonine kinase regulator activity"/>
    <property type="evidence" value="ECO:0007669"/>
    <property type="project" value="InterPro"/>
</dbReference>
<keyword evidence="1" id="KW-0132">Cell division</keyword>
<evidence type="ECO:0000256" key="3">
    <source>
        <dbReference type="SAM" id="SignalP"/>
    </source>
</evidence>
<gene>
    <name evidence="4" type="ORF">TIFTF001_015819</name>
</gene>
<keyword evidence="5" id="KW-1185">Reference proteome</keyword>
<sequence length="88" mass="10208">MLRSLSGLLLINVKICMLGCTRDNYCCSRWLRSSLWLQFKPHHIAAGAAYLAAKFLHMDLGSYQNIWQEFQTTPDILQDVTQQLMELF</sequence>
<dbReference type="PANTHER" id="PTHR10026">
    <property type="entry name" value="CYCLIN"/>
    <property type="match status" value="1"/>
</dbReference>
<accession>A0AA88A6J7</accession>
<keyword evidence="2" id="KW-0131">Cell cycle</keyword>
<comment type="caution">
    <text evidence="4">The sequence shown here is derived from an EMBL/GenBank/DDBJ whole genome shotgun (WGS) entry which is preliminary data.</text>
</comment>
<evidence type="ECO:0000313" key="5">
    <source>
        <dbReference type="Proteomes" id="UP001187192"/>
    </source>
</evidence>
<reference evidence="4" key="1">
    <citation type="submission" date="2023-07" db="EMBL/GenBank/DDBJ databases">
        <title>draft genome sequence of fig (Ficus carica).</title>
        <authorList>
            <person name="Takahashi T."/>
            <person name="Nishimura K."/>
        </authorList>
    </citation>
    <scope>NUCLEOTIDE SEQUENCE</scope>
</reference>
<keyword evidence="3" id="KW-0732">Signal</keyword>
<dbReference type="SUPFAM" id="SSF47954">
    <property type="entry name" value="Cyclin-like"/>
    <property type="match status" value="1"/>
</dbReference>
<dbReference type="EMBL" id="BTGU01000023">
    <property type="protein sequence ID" value="GMN46640.1"/>
    <property type="molecule type" value="Genomic_DNA"/>
</dbReference>
<dbReference type="AlphaFoldDB" id="A0AA88A6J7"/>